<keyword evidence="5" id="KW-0946">Virion</keyword>
<evidence type="ECO:0000256" key="8">
    <source>
        <dbReference type="ARBA" id="ARBA00022989"/>
    </source>
</evidence>
<keyword evidence="8 14" id="KW-1133">Transmembrane helix</keyword>
<feature type="transmembrane region" description="Helical" evidence="14">
    <location>
        <begin position="157"/>
        <end position="180"/>
    </location>
</feature>
<gene>
    <name evidence="15" type="primary">UL10</name>
</gene>
<keyword evidence="4" id="KW-1040">Host Golgi apparatus</keyword>
<dbReference type="RefSeq" id="YP_010798728.1">
    <property type="nucleotide sequence ID" value="NC_076512.1"/>
</dbReference>
<dbReference type="PRINTS" id="PR00333">
    <property type="entry name" value="HSVINTEGRLMP"/>
</dbReference>
<accession>A0ABX6WLL8</accession>
<sequence length="441" mass="47632">MVLSEMAPRVEPTHARISWRIWCVQAVAFALSSLCLVGLLIVAYFFDAGFPCFYATAAVRVGVNNTHHAVVRGGVAIALGLGAQSVVGTYVTTAVALVAAAIYMLAGAATSKYRHDMDTGTRLAAVYMVAPQTTLVFGAACPWLLQITVILLSHRILMLAHVMYVLHFVCLACFAFHFCTRGVFSGTYVRQVHSMIDAAPTHHRVVGPIRAVMTNVLLLVAFMSSAAAAASVNAVVASNFNTSAPGMIVTTAGAFAALIVCFLLVVEFLLSHYVHVLLGPHLGAIAAAGMVGVATEYYYSSSYYVTETQWSGVHGGTRAVLAIVAVFALIMAVVRIVRAYLHHRGHHTKFFRHMRATKNRAKSALQRVRGSMQGVRRGAGPRTSAEPLYPAARYEPMAESEGYGGEEPIYEDVASDGDEEIYARVGPKEREEPIYDTVSDW</sequence>
<feature type="transmembrane region" description="Helical" evidence="14">
    <location>
        <begin position="248"/>
        <end position="270"/>
    </location>
</feature>
<feature type="region of interest" description="Disordered" evidence="13">
    <location>
        <begin position="422"/>
        <end position="441"/>
    </location>
</feature>
<keyword evidence="11" id="KW-1015">Disulfide bond</keyword>
<evidence type="ECO:0000256" key="5">
    <source>
        <dbReference type="ARBA" id="ARBA00022844"/>
    </source>
</evidence>
<dbReference type="HAMAP" id="MF_04035">
    <property type="entry name" value="HSV_GM"/>
    <property type="match status" value="1"/>
</dbReference>
<feature type="transmembrane region" description="Helical" evidence="14">
    <location>
        <begin position="123"/>
        <end position="145"/>
    </location>
</feature>
<reference evidence="15 16" key="1">
    <citation type="journal article" date="2020" name="Arch.">
        <title>Full genome sequence of bovine alphaherpesvirus 2 (BoHV-2).</title>
        <authorList>
            <person name="Pfaff F."/>
            <person name="Neubauer-Juric A."/>
            <person name="Krebs S."/>
            <person name="Hauser A."/>
            <person name="Singer S."/>
            <person name="Blum H."/>
            <person name="Hoffmann B."/>
        </authorList>
    </citation>
    <scope>NUCLEOTIDE SEQUENCE [LARGE SCALE GENOMIC DNA]</scope>
    <source>
        <strain evidence="15 16">C1Z FZR</strain>
    </source>
</reference>
<feature type="transmembrane region" description="Helical" evidence="14">
    <location>
        <begin position="319"/>
        <end position="341"/>
    </location>
</feature>
<evidence type="ECO:0000256" key="1">
    <source>
        <dbReference type="ARBA" id="ARBA00003017"/>
    </source>
</evidence>
<evidence type="ECO:0000256" key="12">
    <source>
        <dbReference type="ARBA" id="ARBA00023180"/>
    </source>
</evidence>
<keyword evidence="2" id="KW-1048">Host nucleus</keyword>
<evidence type="ECO:0000256" key="14">
    <source>
        <dbReference type="SAM" id="Phobius"/>
    </source>
</evidence>
<evidence type="ECO:0000256" key="3">
    <source>
        <dbReference type="ARBA" id="ARBA00022692"/>
    </source>
</evidence>
<evidence type="ECO:0000256" key="2">
    <source>
        <dbReference type="ARBA" id="ARBA00022562"/>
    </source>
</evidence>
<dbReference type="Proteomes" id="UP000828537">
    <property type="component" value="Segment"/>
</dbReference>
<feature type="transmembrane region" description="Helical" evidence="14">
    <location>
        <begin position="90"/>
        <end position="111"/>
    </location>
</feature>
<feature type="transmembrane region" description="Helical" evidence="14">
    <location>
        <begin position="282"/>
        <end position="299"/>
    </location>
</feature>
<proteinExistence type="inferred from homology"/>
<evidence type="ECO:0000313" key="15">
    <source>
        <dbReference type="EMBL" id="QPO25142.1"/>
    </source>
</evidence>
<organism evidence="15 16">
    <name type="scientific">Bovine alphaherpesvirus 2</name>
    <dbReference type="NCBI Taxonomy" id="10295"/>
    <lineage>
        <taxon>Viruses</taxon>
        <taxon>Duplodnaviria</taxon>
        <taxon>Heunggongvirae</taxon>
        <taxon>Peploviricota</taxon>
        <taxon>Herviviricetes</taxon>
        <taxon>Herpesvirales</taxon>
        <taxon>Orthoherpesviridae</taxon>
        <taxon>Alphaherpesvirinae</taxon>
        <taxon>Simplexvirus</taxon>
        <taxon>Simplexvirus bovinealpha2</taxon>
    </lineage>
</organism>
<keyword evidence="7 15" id="KW-0261">Viral envelope protein</keyword>
<dbReference type="EMBL" id="MT862163">
    <property type="protein sequence ID" value="QPO25142.1"/>
    <property type="molecule type" value="Genomic_DNA"/>
</dbReference>
<evidence type="ECO:0000256" key="9">
    <source>
        <dbReference type="ARBA" id="ARBA00023046"/>
    </source>
</evidence>
<name>A0ABX6WLL8_9ALPH</name>
<keyword evidence="9" id="KW-1039">Host endosome</keyword>
<dbReference type="InterPro" id="IPR000785">
    <property type="entry name" value="Herpes_glycop_M"/>
</dbReference>
<evidence type="ECO:0000256" key="10">
    <source>
        <dbReference type="ARBA" id="ARBA00023136"/>
    </source>
</evidence>
<comment type="function">
    <text evidence="1">Envelope glycoprotein important for virion assembly and egress. Plays a role in the correct incorporation of gH-gL into virion membrane. Directs the glycoprotein N (gN) to the host trans-Golgi network.</text>
</comment>
<keyword evidence="12" id="KW-0325">Glycoprotein</keyword>
<evidence type="ECO:0000256" key="4">
    <source>
        <dbReference type="ARBA" id="ARBA00022812"/>
    </source>
</evidence>
<keyword evidence="16" id="KW-1185">Reference proteome</keyword>
<evidence type="ECO:0000256" key="6">
    <source>
        <dbReference type="ARBA" id="ARBA00022870"/>
    </source>
</evidence>
<keyword evidence="6" id="KW-1043">Host membrane</keyword>
<feature type="transmembrane region" description="Helical" evidence="14">
    <location>
        <begin position="21"/>
        <end position="46"/>
    </location>
</feature>
<evidence type="ECO:0000256" key="13">
    <source>
        <dbReference type="SAM" id="MobiDB-lite"/>
    </source>
</evidence>
<dbReference type="GO" id="GO:0019031">
    <property type="term" value="C:viral envelope"/>
    <property type="evidence" value="ECO:0007669"/>
    <property type="project" value="UniProtKB-KW"/>
</dbReference>
<keyword evidence="10 14" id="KW-0472">Membrane</keyword>
<dbReference type="Pfam" id="PF01528">
    <property type="entry name" value="Herpes_glycop"/>
    <property type="match status" value="1"/>
</dbReference>
<protein>
    <submittedName>
        <fullName evidence="15">Envelope glycoprotein M</fullName>
    </submittedName>
</protein>
<evidence type="ECO:0000256" key="11">
    <source>
        <dbReference type="ARBA" id="ARBA00023157"/>
    </source>
</evidence>
<evidence type="ECO:0000256" key="7">
    <source>
        <dbReference type="ARBA" id="ARBA00022879"/>
    </source>
</evidence>
<keyword evidence="3 14" id="KW-0812">Transmembrane</keyword>
<dbReference type="GeneID" id="80536979"/>
<feature type="transmembrane region" description="Helical" evidence="14">
    <location>
        <begin position="216"/>
        <end position="236"/>
    </location>
</feature>
<evidence type="ECO:0000313" key="16">
    <source>
        <dbReference type="Proteomes" id="UP000828537"/>
    </source>
</evidence>